<evidence type="ECO:0000313" key="11">
    <source>
        <dbReference type="Proteomes" id="UP001605036"/>
    </source>
</evidence>
<evidence type="ECO:0000256" key="2">
    <source>
        <dbReference type="ARBA" id="ARBA00022448"/>
    </source>
</evidence>
<comment type="subcellular location">
    <subcellularLocation>
        <location evidence="1">Nucleus</location>
        <location evidence="1">Nuclear pore complex</location>
    </subcellularLocation>
</comment>
<dbReference type="AlphaFoldDB" id="A0ABD1Y9M2"/>
<evidence type="ECO:0000256" key="1">
    <source>
        <dbReference type="ARBA" id="ARBA00004567"/>
    </source>
</evidence>
<keyword evidence="5" id="KW-0811">Translocation</keyword>
<evidence type="ECO:0000256" key="9">
    <source>
        <dbReference type="SAM" id="MobiDB-lite"/>
    </source>
</evidence>
<dbReference type="GO" id="GO:0015031">
    <property type="term" value="P:protein transport"/>
    <property type="evidence" value="ECO:0007669"/>
    <property type="project" value="UniProtKB-KW"/>
</dbReference>
<keyword evidence="11" id="KW-1185">Reference proteome</keyword>
<dbReference type="InterPro" id="IPR024882">
    <property type="entry name" value="NUP58/p45/49"/>
</dbReference>
<feature type="region of interest" description="Disordered" evidence="9">
    <location>
        <begin position="1"/>
        <end position="30"/>
    </location>
</feature>
<sequence length="498" mass="52651">MMSSNGNSPFSFSQFQTPQQQQQQQQMSSQLVAGNAPHIHLMSVDRSLLSYQAKWSDIHDDSKAVLLAVEEKMLEYREESRRLDQCERLYDSSALHKGFELESQRLCQELGSVGACISREQRSLEEQVQVVKLLMRNTEVAVRSFITLAQHVARAQVPALAAGPTPASTSALSFPTATPAPPQPAPSPGPTDFYSGIPTKPSPFLLQTVARFESQLTEYRQRVEELERLLQDSNSSENGSQNSQLNLLQSLPSVMTNVHDFFIHVAAEMEALHQKVEAMRVKYLADCRRRGDDRDPFLEADRREAAKQEIAAKRVHPTLNTPMLQLTQQTPTPGFSTPAVPSFPGGAMGQSTPSPAPSFFGAQGTASAFASSAAMFTPSTPAASSPFGSSMPSFSLFGASTPAPSSSPSLFGGPTPAPSQPTGSLFGAGSTPASGGLFGASSGGLFGAASSPSLFGSPATPAFGSSAPGTAAPIFGMGSTTGAGGAAAKPKPRGPRRK</sequence>
<keyword evidence="4" id="KW-0653">Protein transport</keyword>
<evidence type="ECO:0000256" key="5">
    <source>
        <dbReference type="ARBA" id="ARBA00023010"/>
    </source>
</evidence>
<evidence type="ECO:0000256" key="7">
    <source>
        <dbReference type="ARBA" id="ARBA00023242"/>
    </source>
</evidence>
<dbReference type="EMBL" id="JBHFFA010000006">
    <property type="protein sequence ID" value="KAL2623403.1"/>
    <property type="molecule type" value="Genomic_DNA"/>
</dbReference>
<dbReference type="GO" id="GO:0005643">
    <property type="term" value="C:nuclear pore"/>
    <property type="evidence" value="ECO:0007669"/>
    <property type="project" value="UniProtKB-SubCell"/>
</dbReference>
<protein>
    <submittedName>
        <fullName evidence="10">Uncharacterized protein</fullName>
    </submittedName>
</protein>
<dbReference type="GO" id="GO:0051028">
    <property type="term" value="P:mRNA transport"/>
    <property type="evidence" value="ECO:0007669"/>
    <property type="project" value="UniProtKB-KW"/>
</dbReference>
<dbReference type="Pfam" id="PF15967">
    <property type="entry name" value="Nucleoporin_FG2"/>
    <property type="match status" value="1"/>
</dbReference>
<gene>
    <name evidence="10" type="ORF">R1flu_003608</name>
</gene>
<name>A0ABD1Y9M2_9MARC</name>
<keyword evidence="8" id="KW-0175">Coiled coil</keyword>
<comment type="caution">
    <text evidence="10">The sequence shown here is derived from an EMBL/GenBank/DDBJ whole genome shotgun (WGS) entry which is preliminary data.</text>
</comment>
<feature type="region of interest" description="Disordered" evidence="9">
    <location>
        <begin position="402"/>
        <end position="421"/>
    </location>
</feature>
<feature type="coiled-coil region" evidence="8">
    <location>
        <begin position="209"/>
        <end position="236"/>
    </location>
</feature>
<keyword evidence="7" id="KW-0539">Nucleus</keyword>
<evidence type="ECO:0000256" key="4">
    <source>
        <dbReference type="ARBA" id="ARBA00022927"/>
    </source>
</evidence>
<keyword evidence="6" id="KW-0906">Nuclear pore complex</keyword>
<reference evidence="10 11" key="1">
    <citation type="submission" date="2024-09" db="EMBL/GenBank/DDBJ databases">
        <title>Chromosome-scale assembly of Riccia fluitans.</title>
        <authorList>
            <person name="Paukszto L."/>
            <person name="Sawicki J."/>
            <person name="Karawczyk K."/>
            <person name="Piernik-Szablinska J."/>
            <person name="Szczecinska M."/>
            <person name="Mazdziarz M."/>
        </authorList>
    </citation>
    <scope>NUCLEOTIDE SEQUENCE [LARGE SCALE GENOMIC DNA]</scope>
    <source>
        <strain evidence="10">Rf_01</strain>
        <tissue evidence="10">Aerial parts of the thallus</tissue>
    </source>
</reference>
<feature type="compositionally biased region" description="Pro residues" evidence="9">
    <location>
        <begin position="178"/>
        <end position="189"/>
    </location>
</feature>
<keyword evidence="2" id="KW-0813">Transport</keyword>
<dbReference type="PANTHER" id="PTHR13437">
    <property type="entry name" value="NUCLEOPORIN P58/P45 NUCLEOPORIN-LIKE PROTEIN 1"/>
    <property type="match status" value="1"/>
</dbReference>
<dbReference type="Proteomes" id="UP001605036">
    <property type="component" value="Unassembled WGS sequence"/>
</dbReference>
<feature type="region of interest" description="Disordered" evidence="9">
    <location>
        <begin position="162"/>
        <end position="197"/>
    </location>
</feature>
<proteinExistence type="predicted"/>
<evidence type="ECO:0000256" key="3">
    <source>
        <dbReference type="ARBA" id="ARBA00022816"/>
    </source>
</evidence>
<evidence type="ECO:0000256" key="8">
    <source>
        <dbReference type="SAM" id="Coils"/>
    </source>
</evidence>
<feature type="region of interest" description="Disordered" evidence="9">
    <location>
        <begin position="457"/>
        <end position="498"/>
    </location>
</feature>
<dbReference type="PANTHER" id="PTHR13437:SF2">
    <property type="entry name" value="NUCLEOPORIN P58_P45"/>
    <property type="match status" value="1"/>
</dbReference>
<evidence type="ECO:0000256" key="6">
    <source>
        <dbReference type="ARBA" id="ARBA00023132"/>
    </source>
</evidence>
<feature type="compositionally biased region" description="Low complexity" evidence="9">
    <location>
        <begin position="8"/>
        <end position="30"/>
    </location>
</feature>
<organism evidence="10 11">
    <name type="scientific">Riccia fluitans</name>
    <dbReference type="NCBI Taxonomy" id="41844"/>
    <lineage>
        <taxon>Eukaryota</taxon>
        <taxon>Viridiplantae</taxon>
        <taxon>Streptophyta</taxon>
        <taxon>Embryophyta</taxon>
        <taxon>Marchantiophyta</taxon>
        <taxon>Marchantiopsida</taxon>
        <taxon>Marchantiidae</taxon>
        <taxon>Marchantiales</taxon>
        <taxon>Ricciaceae</taxon>
        <taxon>Riccia</taxon>
    </lineage>
</organism>
<dbReference type="Gene3D" id="6.10.140.1350">
    <property type="match status" value="1"/>
</dbReference>
<evidence type="ECO:0000313" key="10">
    <source>
        <dbReference type="EMBL" id="KAL2623403.1"/>
    </source>
</evidence>
<accession>A0ABD1Y9M2</accession>
<keyword evidence="3" id="KW-0509">mRNA transport</keyword>